<dbReference type="InterPro" id="IPR001223">
    <property type="entry name" value="Glyco_hydro18_cat"/>
</dbReference>
<dbReference type="STRING" id="553973.CLOHYLEM_04831"/>
<dbReference type="Pfam" id="PF01476">
    <property type="entry name" value="LysM"/>
    <property type="match status" value="1"/>
</dbReference>
<dbReference type="GO" id="GO:0005975">
    <property type="term" value="P:carbohydrate metabolic process"/>
    <property type="evidence" value="ECO:0007669"/>
    <property type="project" value="InterPro"/>
</dbReference>
<dbReference type="PANTHER" id="PTHR46066">
    <property type="entry name" value="CHITINASE DOMAIN-CONTAINING PROTEIN 1 FAMILY MEMBER"/>
    <property type="match status" value="1"/>
</dbReference>
<dbReference type="InterPro" id="IPR011583">
    <property type="entry name" value="Chitinase_II/V-like_cat"/>
</dbReference>
<dbReference type="InterPro" id="IPR036779">
    <property type="entry name" value="LysM_dom_sf"/>
</dbReference>
<reference evidence="5" key="1">
    <citation type="submission" date="2009-02" db="EMBL/GenBank/DDBJ databases">
        <authorList>
            <person name="Fulton L."/>
            <person name="Clifton S."/>
            <person name="Fulton B."/>
            <person name="Xu J."/>
            <person name="Minx P."/>
            <person name="Pepin K.H."/>
            <person name="Johnson M."/>
            <person name="Bhonagiri V."/>
            <person name="Nash W.E."/>
            <person name="Mardis E.R."/>
            <person name="Wilson R.K."/>
        </authorList>
    </citation>
    <scope>NUCLEOTIDE SEQUENCE [LARGE SCALE GENOMIC DNA]</scope>
    <source>
        <strain evidence="5">DSM 15053</strain>
    </source>
</reference>
<dbReference type="Proteomes" id="UP000004893">
    <property type="component" value="Unassembled WGS sequence"/>
</dbReference>
<dbReference type="InterPro" id="IPR041704">
    <property type="entry name" value="CFLE_GH18"/>
</dbReference>
<feature type="domain" description="GH18" evidence="4">
    <location>
        <begin position="65"/>
        <end position="389"/>
    </location>
</feature>
<dbReference type="HOGENOM" id="CLU_037415_4_1_9"/>
<protein>
    <submittedName>
        <fullName evidence="5">LysM domain protein</fullName>
    </submittedName>
</protein>
<dbReference type="SMART" id="SM00636">
    <property type="entry name" value="Glyco_18"/>
    <property type="match status" value="1"/>
</dbReference>
<evidence type="ECO:0000259" key="4">
    <source>
        <dbReference type="PROSITE" id="PS51910"/>
    </source>
</evidence>
<dbReference type="Gene3D" id="3.20.20.80">
    <property type="entry name" value="Glycosidases"/>
    <property type="match status" value="1"/>
</dbReference>
<feature type="domain" description="LysM" evidence="3">
    <location>
        <begin position="14"/>
        <end position="58"/>
    </location>
</feature>
<dbReference type="PROSITE" id="PS51910">
    <property type="entry name" value="GH18_2"/>
    <property type="match status" value="1"/>
</dbReference>
<dbReference type="SUPFAM" id="SSF54106">
    <property type="entry name" value="LysM domain"/>
    <property type="match status" value="1"/>
</dbReference>
<dbReference type="GO" id="GO:0016798">
    <property type="term" value="F:hydrolase activity, acting on glycosyl bonds"/>
    <property type="evidence" value="ECO:0007669"/>
    <property type="project" value="UniProtKB-KW"/>
</dbReference>
<sequence>MLRTTDIQVGSSMQIHVVTEGENIDGIAAAYGVEVWQLIYDNQLVYPYRLAVGQALLIQTGARRPGRNIYVNGYAYPFVSRWVLQQTLPFLSELSIFSYGFTAEGALIPPLLDERWMIREAARFGTEAVLTLTPLGPDGRFNNRLISAVVHDESASDLLISNLLQVMREKGYRGLDIDFEYILADDRDAFTGFVQKAAEAVRADGRWLSVALAPKTSEEQRGLLYEGKDYRALGEAADHVLLMTYEWGYTYGPPMAVAPLPQVRAVVEYAVTAIPDWKISLGIPNYGYDWPLPYERGVTRAETIGNVQAVQRAIEKGAVIRFDETSQSPYYNYVEDGTEHEVWFEDVRSLQEKFGLITEYELRGCGYWQIMQWFRANWLLLRDNFYILK</sequence>
<keyword evidence="2" id="KW-0326">Glycosidase</keyword>
<dbReference type="SUPFAM" id="SSF51445">
    <property type="entry name" value="(Trans)glycosidases"/>
    <property type="match status" value="1"/>
</dbReference>
<dbReference type="InterPro" id="IPR029070">
    <property type="entry name" value="Chitinase_insertion_sf"/>
</dbReference>
<reference evidence="5" key="2">
    <citation type="submission" date="2013-06" db="EMBL/GenBank/DDBJ databases">
        <title>Draft genome sequence of Clostridium hylemonae (DSM 15053).</title>
        <authorList>
            <person name="Sudarsanam P."/>
            <person name="Ley R."/>
            <person name="Guruge J."/>
            <person name="Turnbaugh P.J."/>
            <person name="Mahowald M."/>
            <person name="Liep D."/>
            <person name="Gordon J."/>
        </authorList>
    </citation>
    <scope>NUCLEOTIDE SEQUENCE</scope>
    <source>
        <strain evidence="5">DSM 15053</strain>
    </source>
</reference>
<dbReference type="eggNOG" id="COG3858">
    <property type="taxonomic scope" value="Bacteria"/>
</dbReference>
<dbReference type="PROSITE" id="PS51782">
    <property type="entry name" value="LYSM"/>
    <property type="match status" value="1"/>
</dbReference>
<dbReference type="PANTHER" id="PTHR46066:SF2">
    <property type="entry name" value="CHITINASE DOMAIN-CONTAINING PROTEIN 1"/>
    <property type="match status" value="1"/>
</dbReference>
<dbReference type="EMBL" id="ABYI02000018">
    <property type="protein sequence ID" value="EEG74870.1"/>
    <property type="molecule type" value="Genomic_DNA"/>
</dbReference>
<dbReference type="GO" id="GO:0008061">
    <property type="term" value="F:chitin binding"/>
    <property type="evidence" value="ECO:0007669"/>
    <property type="project" value="InterPro"/>
</dbReference>
<evidence type="ECO:0000313" key="5">
    <source>
        <dbReference type="EMBL" id="EEG74870.1"/>
    </source>
</evidence>
<dbReference type="InterPro" id="IPR017853">
    <property type="entry name" value="GH"/>
</dbReference>
<dbReference type="CDD" id="cd02874">
    <property type="entry name" value="GH18_CFLE_spore_hydrolase"/>
    <property type="match status" value="1"/>
</dbReference>
<organism evidence="5 6">
    <name type="scientific">[Clostridium] hylemonae DSM 15053</name>
    <dbReference type="NCBI Taxonomy" id="553973"/>
    <lineage>
        <taxon>Bacteria</taxon>
        <taxon>Bacillati</taxon>
        <taxon>Bacillota</taxon>
        <taxon>Clostridia</taxon>
        <taxon>Lachnospirales</taxon>
        <taxon>Lachnospiraceae</taxon>
    </lineage>
</organism>
<evidence type="ECO:0000259" key="3">
    <source>
        <dbReference type="PROSITE" id="PS51782"/>
    </source>
</evidence>
<dbReference type="Gene3D" id="3.10.50.10">
    <property type="match status" value="1"/>
</dbReference>
<dbReference type="InterPro" id="IPR018392">
    <property type="entry name" value="LysM"/>
</dbReference>
<dbReference type="GO" id="GO:0012505">
    <property type="term" value="C:endomembrane system"/>
    <property type="evidence" value="ECO:0007669"/>
    <property type="project" value="TreeGrafter"/>
</dbReference>
<accession>C0BYE2</accession>
<evidence type="ECO:0000256" key="1">
    <source>
        <dbReference type="ARBA" id="ARBA00022801"/>
    </source>
</evidence>
<dbReference type="AlphaFoldDB" id="C0BYE2"/>
<evidence type="ECO:0000313" key="6">
    <source>
        <dbReference type="Proteomes" id="UP000004893"/>
    </source>
</evidence>
<evidence type="ECO:0000256" key="2">
    <source>
        <dbReference type="ARBA" id="ARBA00023295"/>
    </source>
</evidence>
<dbReference type="CDD" id="cd00118">
    <property type="entry name" value="LysM"/>
    <property type="match status" value="1"/>
</dbReference>
<name>C0BYE2_9FIRM</name>
<gene>
    <name evidence="5" type="ORF">CLOHYLEM_04831</name>
</gene>
<keyword evidence="6" id="KW-1185">Reference proteome</keyword>
<dbReference type="Gene3D" id="3.10.350.10">
    <property type="entry name" value="LysM domain"/>
    <property type="match status" value="1"/>
</dbReference>
<proteinExistence type="predicted"/>
<dbReference type="Pfam" id="PF00704">
    <property type="entry name" value="Glyco_hydro_18"/>
    <property type="match status" value="1"/>
</dbReference>
<keyword evidence="1" id="KW-0378">Hydrolase</keyword>
<comment type="caution">
    <text evidence="5">The sequence shown here is derived from an EMBL/GenBank/DDBJ whole genome shotgun (WGS) entry which is preliminary data.</text>
</comment>
<dbReference type="GO" id="GO:0070492">
    <property type="term" value="F:oligosaccharide binding"/>
    <property type="evidence" value="ECO:0007669"/>
    <property type="project" value="TreeGrafter"/>
</dbReference>